<organism evidence="5 6">
    <name type="scientific">Ostreococcus tauri</name>
    <name type="common">Marine green alga</name>
    <dbReference type="NCBI Taxonomy" id="70448"/>
    <lineage>
        <taxon>Eukaryota</taxon>
        <taxon>Viridiplantae</taxon>
        <taxon>Chlorophyta</taxon>
        <taxon>Mamiellophyceae</taxon>
        <taxon>Mamiellales</taxon>
        <taxon>Bathycoccaceae</taxon>
        <taxon>Ostreococcus</taxon>
    </lineage>
</organism>
<sequence length="322" mass="36253">MPRGWTKTRAYDSHHFDADAWSVVTPRAGDVIIATAYKSGTTWMQQIVSQLVFEGAAPAALGELSPWVDLRVPPREVKRGMIEGLPSPRILKTHLPTTGLEYDENAKYIYVARDGRDAFMSLMNHYKNGNEAFYGALNGPGLKGAPLPTWEEACEGEGDEKLRALFDKWLNTPWGQHPWEEDGWPFWSLFYNMKTWWDARESKNIIFVHFSDLKKDLKGQMRRIAKFLNAPIDESKFDAQVTACTFESMKGNAASVAPLGGALWKGGAETFINKGTNGRWRNVLTKEQVKQYEQVAEKRLGKDCAKWLANGGDMNGRGCVIM</sequence>
<dbReference type="SUPFAM" id="SSF52540">
    <property type="entry name" value="P-loop containing nucleoside triphosphate hydrolases"/>
    <property type="match status" value="1"/>
</dbReference>
<dbReference type="Proteomes" id="UP000009170">
    <property type="component" value="Unassembled WGS sequence"/>
</dbReference>
<dbReference type="KEGG" id="ota:OT_ostta05g01260"/>
<dbReference type="GeneID" id="9833277"/>
<dbReference type="AlphaFoldDB" id="Q019P5"/>
<dbReference type="Gene3D" id="3.40.50.300">
    <property type="entry name" value="P-loop containing nucleotide triphosphate hydrolases"/>
    <property type="match status" value="1"/>
</dbReference>
<evidence type="ECO:0000313" key="5">
    <source>
        <dbReference type="EMBL" id="CAL53880.1"/>
    </source>
</evidence>
<dbReference type="EC" id="2.8.2.-" evidence="3"/>
<comment type="similarity">
    <text evidence="1 3">Belongs to the sulfotransferase 1 family.</text>
</comment>
<dbReference type="InterPro" id="IPR027417">
    <property type="entry name" value="P-loop_NTPase"/>
</dbReference>
<dbReference type="OMA" id="EFPILEC"/>
<dbReference type="EMBL" id="CAID01000005">
    <property type="protein sequence ID" value="CAL53880.1"/>
    <property type="molecule type" value="Genomic_DNA"/>
</dbReference>
<reference evidence="6" key="1">
    <citation type="journal article" date="2006" name="Proc. Natl. Acad. Sci. U.S.A.">
        <title>Genome analysis of the smallest free-living eukaryote Ostreococcus tauri unveils many unique features.</title>
        <authorList>
            <person name="Derelle E."/>
            <person name="Ferraz C."/>
            <person name="Rombauts S."/>
            <person name="Rouze P."/>
            <person name="Worden A.Z."/>
            <person name="Robbens S."/>
            <person name="Partensky F."/>
            <person name="Degroeve S."/>
            <person name="Echeynie S."/>
            <person name="Cooke R."/>
            <person name="Saeys Y."/>
            <person name="Wuyts J."/>
            <person name="Jabbari K."/>
            <person name="Bowler C."/>
            <person name="Panaud O."/>
            <person name="Piegu B."/>
            <person name="Ball S.G."/>
            <person name="Ral J.-P."/>
            <person name="Bouget F.-Y."/>
            <person name="Piganeau G."/>
            <person name="De Baets B."/>
            <person name="Picard A."/>
            <person name="Delseny M."/>
            <person name="Demaille J."/>
            <person name="Van de Peer Y."/>
            <person name="Moreau H."/>
        </authorList>
    </citation>
    <scope>NUCLEOTIDE SEQUENCE [LARGE SCALE GENOMIC DNA]</scope>
    <source>
        <strain evidence="6">OTTH 0595 / CCAP 157/2 / RCC745</strain>
    </source>
</reference>
<evidence type="ECO:0000256" key="1">
    <source>
        <dbReference type="ARBA" id="ARBA00005771"/>
    </source>
</evidence>
<dbReference type="InterPro" id="IPR000863">
    <property type="entry name" value="Sulfotransferase_dom"/>
</dbReference>
<dbReference type="GO" id="GO:0008146">
    <property type="term" value="F:sulfotransferase activity"/>
    <property type="evidence" value="ECO:0007669"/>
    <property type="project" value="InterPro"/>
</dbReference>
<dbReference type="FunCoup" id="Q019P5">
    <property type="interactions" value="112"/>
</dbReference>
<keyword evidence="2 3" id="KW-0808">Transferase</keyword>
<proteinExistence type="inferred from homology"/>
<feature type="domain" description="Sulfotransferase" evidence="4">
    <location>
        <begin position="30"/>
        <end position="301"/>
    </location>
</feature>
<evidence type="ECO:0000259" key="4">
    <source>
        <dbReference type="Pfam" id="PF00685"/>
    </source>
</evidence>
<reference evidence="5 6" key="2">
    <citation type="journal article" date="2014" name="BMC Genomics">
        <title>An improved genome of the model marine alga Ostreococcus tauri unfolds by assessing Illumina de novo assemblies.</title>
        <authorList>
            <person name="Blanc-Mathieu R."/>
            <person name="Verhelst B."/>
            <person name="Derelle E."/>
            <person name="Rombauts S."/>
            <person name="Bouget F.Y."/>
            <person name="Carre I."/>
            <person name="Chateau A."/>
            <person name="Eyre-Walker A."/>
            <person name="Grimsley N."/>
            <person name="Moreau H."/>
            <person name="Piegu B."/>
            <person name="Rivals E."/>
            <person name="Schackwitz W."/>
            <person name="Van de Peer Y."/>
            <person name="Piganeau G."/>
        </authorList>
    </citation>
    <scope>NUCLEOTIDE SEQUENCE [LARGE SCALE GENOMIC DNA]</scope>
    <source>
        <strain evidence="6">OTTH 0595 / CCAP 157/2 / RCC745</strain>
    </source>
</reference>
<protein>
    <recommendedName>
        <fullName evidence="3">Sulfotransferase</fullName>
        <ecNumber evidence="3">2.8.2.-</ecNumber>
    </recommendedName>
</protein>
<evidence type="ECO:0000256" key="2">
    <source>
        <dbReference type="ARBA" id="ARBA00022679"/>
    </source>
</evidence>
<keyword evidence="5" id="KW-0378">Hydrolase</keyword>
<gene>
    <name evidence="5" type="ORF">OT_ostta05g01260</name>
</gene>
<dbReference type="InParanoid" id="Q019P5"/>
<dbReference type="GO" id="GO:0016787">
    <property type="term" value="F:hydrolase activity"/>
    <property type="evidence" value="ECO:0007669"/>
    <property type="project" value="UniProtKB-KW"/>
</dbReference>
<evidence type="ECO:0000256" key="3">
    <source>
        <dbReference type="RuleBase" id="RU361155"/>
    </source>
</evidence>
<accession>Q019P5</accession>
<name>Q019P5_OSTTA</name>
<dbReference type="PANTHER" id="PTHR11783">
    <property type="entry name" value="SULFOTRANSFERASE SULT"/>
    <property type="match status" value="1"/>
</dbReference>
<dbReference type="OrthoDB" id="10262068at2759"/>
<comment type="caution">
    <text evidence="5">The sequence shown here is derived from an EMBL/GenBank/DDBJ whole genome shotgun (WGS) entry which is preliminary data.</text>
</comment>
<evidence type="ECO:0000313" key="6">
    <source>
        <dbReference type="Proteomes" id="UP000009170"/>
    </source>
</evidence>
<dbReference type="Pfam" id="PF00685">
    <property type="entry name" value="Sulfotransfer_1"/>
    <property type="match status" value="1"/>
</dbReference>
<dbReference type="RefSeq" id="XP_003079222.1">
    <property type="nucleotide sequence ID" value="XM_003079174.1"/>
</dbReference>
<keyword evidence="6" id="KW-1185">Reference proteome</keyword>